<reference evidence="9 10" key="1">
    <citation type="journal article" date="2015" name="Genome Announc.">
        <title>Expanding the biotechnology potential of lactobacilli through comparative genomics of 213 strains and associated genera.</title>
        <authorList>
            <person name="Sun Z."/>
            <person name="Harris H.M."/>
            <person name="McCann A."/>
            <person name="Guo C."/>
            <person name="Argimon S."/>
            <person name="Zhang W."/>
            <person name="Yang X."/>
            <person name="Jeffery I.B."/>
            <person name="Cooney J.C."/>
            <person name="Kagawa T.F."/>
            <person name="Liu W."/>
            <person name="Song Y."/>
            <person name="Salvetti E."/>
            <person name="Wrobel A."/>
            <person name="Rasinkangas P."/>
            <person name="Parkhill J."/>
            <person name="Rea M.C."/>
            <person name="O'Sullivan O."/>
            <person name="Ritari J."/>
            <person name="Douillard F.P."/>
            <person name="Paul Ross R."/>
            <person name="Yang R."/>
            <person name="Briner A.E."/>
            <person name="Felis G.E."/>
            <person name="de Vos W.M."/>
            <person name="Barrangou R."/>
            <person name="Klaenhammer T.R."/>
            <person name="Caufield P.W."/>
            <person name="Cui Y."/>
            <person name="Zhang H."/>
            <person name="O'Toole P.W."/>
        </authorList>
    </citation>
    <scope>NUCLEOTIDE SEQUENCE [LARGE SCALE GENOMIC DNA]</scope>
    <source>
        <strain evidence="9 10">DSM 20405</strain>
    </source>
</reference>
<feature type="transmembrane region" description="Helical" evidence="8">
    <location>
        <begin position="105"/>
        <end position="138"/>
    </location>
</feature>
<feature type="transmembrane region" description="Helical" evidence="8">
    <location>
        <begin position="6"/>
        <end position="24"/>
    </location>
</feature>
<protein>
    <recommendedName>
        <fullName evidence="8">L-lactate permease</fullName>
    </recommendedName>
</protein>
<evidence type="ECO:0000256" key="1">
    <source>
        <dbReference type="ARBA" id="ARBA00004651"/>
    </source>
</evidence>
<dbReference type="EMBL" id="JQBL01000033">
    <property type="protein sequence ID" value="KRN47885.1"/>
    <property type="molecule type" value="Genomic_DNA"/>
</dbReference>
<dbReference type="Proteomes" id="UP000051841">
    <property type="component" value="Unassembled WGS sequence"/>
</dbReference>
<feature type="transmembrane region" description="Helical" evidence="8">
    <location>
        <begin position="491"/>
        <end position="512"/>
    </location>
</feature>
<evidence type="ECO:0000256" key="3">
    <source>
        <dbReference type="ARBA" id="ARBA00022448"/>
    </source>
</evidence>
<feature type="transmembrane region" description="Helical" evidence="8">
    <location>
        <begin position="31"/>
        <end position="59"/>
    </location>
</feature>
<evidence type="ECO:0000256" key="7">
    <source>
        <dbReference type="ARBA" id="ARBA00023136"/>
    </source>
</evidence>
<keyword evidence="7 8" id="KW-0472">Membrane</keyword>
<keyword evidence="5 8" id="KW-0812">Transmembrane</keyword>
<feature type="transmembrane region" description="Helical" evidence="8">
    <location>
        <begin position="340"/>
        <end position="363"/>
    </location>
</feature>
<evidence type="ECO:0000313" key="10">
    <source>
        <dbReference type="Proteomes" id="UP000051841"/>
    </source>
</evidence>
<comment type="function">
    <text evidence="8">Uptake of L-lactate across the membrane. Can also transport D-lactate and glycolate.</text>
</comment>
<keyword evidence="3 8" id="KW-0813">Transport</keyword>
<comment type="caution">
    <text evidence="9">The sequence shown here is derived from an EMBL/GenBank/DDBJ whole genome shotgun (WGS) entry which is preliminary data.</text>
</comment>
<gene>
    <name evidence="9" type="ORF">IV49_GL001297</name>
</gene>
<feature type="transmembrane region" description="Helical" evidence="8">
    <location>
        <begin position="185"/>
        <end position="203"/>
    </location>
</feature>
<dbReference type="Pfam" id="PF02652">
    <property type="entry name" value="Lactate_perm"/>
    <property type="match status" value="1"/>
</dbReference>
<evidence type="ECO:0000256" key="6">
    <source>
        <dbReference type="ARBA" id="ARBA00022989"/>
    </source>
</evidence>
<feature type="transmembrane region" description="Helical" evidence="8">
    <location>
        <begin position="239"/>
        <end position="257"/>
    </location>
</feature>
<dbReference type="GO" id="GO:0015295">
    <property type="term" value="F:solute:proton symporter activity"/>
    <property type="evidence" value="ECO:0007669"/>
    <property type="project" value="TreeGrafter"/>
</dbReference>
<evidence type="ECO:0000256" key="8">
    <source>
        <dbReference type="RuleBase" id="RU365092"/>
    </source>
</evidence>
<evidence type="ECO:0000256" key="5">
    <source>
        <dbReference type="ARBA" id="ARBA00022692"/>
    </source>
</evidence>
<accession>A0A0R2HET6</accession>
<evidence type="ECO:0000313" key="9">
    <source>
        <dbReference type="EMBL" id="KRN47885.1"/>
    </source>
</evidence>
<dbReference type="InterPro" id="IPR003804">
    <property type="entry name" value="Lactate_perm"/>
</dbReference>
<organism evidence="9 10">
    <name type="scientific">Kandleria vitulina DSM 20405</name>
    <dbReference type="NCBI Taxonomy" id="1410657"/>
    <lineage>
        <taxon>Bacteria</taxon>
        <taxon>Bacillati</taxon>
        <taxon>Bacillota</taxon>
        <taxon>Erysipelotrichia</taxon>
        <taxon>Erysipelotrichales</taxon>
        <taxon>Coprobacillaceae</taxon>
        <taxon>Kandleria</taxon>
    </lineage>
</organism>
<dbReference type="PANTHER" id="PTHR30003">
    <property type="entry name" value="L-LACTATE PERMEASE"/>
    <property type="match status" value="1"/>
</dbReference>
<keyword evidence="4 8" id="KW-1003">Cell membrane</keyword>
<dbReference type="PATRIC" id="fig|1410657.5.peg.1341"/>
<feature type="transmembrane region" description="Helical" evidence="8">
    <location>
        <begin position="287"/>
        <end position="308"/>
    </location>
</feature>
<dbReference type="RefSeq" id="WP_029070939.1">
    <property type="nucleotide sequence ID" value="NZ_JNKN01000035.1"/>
</dbReference>
<comment type="subcellular location">
    <subcellularLocation>
        <location evidence="1 8">Cell membrane</location>
        <topology evidence="1 8">Multi-pass membrane protein</topology>
    </subcellularLocation>
</comment>
<dbReference type="AlphaFoldDB" id="A0A0R2HET6"/>
<keyword evidence="6 8" id="KW-1133">Transmembrane helix</keyword>
<comment type="similarity">
    <text evidence="2 8">Belongs to the lactate permease family.</text>
</comment>
<feature type="transmembrane region" description="Helical" evidence="8">
    <location>
        <begin position="375"/>
        <end position="393"/>
    </location>
</feature>
<dbReference type="GO" id="GO:0015129">
    <property type="term" value="F:lactate transmembrane transporter activity"/>
    <property type="evidence" value="ECO:0007669"/>
    <property type="project" value="UniProtKB-UniRule"/>
</dbReference>
<comment type="caution">
    <text evidence="8">Lacks conserved residue(s) required for the propagation of feature annotation.</text>
</comment>
<feature type="transmembrane region" description="Helical" evidence="8">
    <location>
        <begin position="65"/>
        <end position="84"/>
    </location>
</feature>
<dbReference type="GO" id="GO:0005886">
    <property type="term" value="C:plasma membrane"/>
    <property type="evidence" value="ECO:0007669"/>
    <property type="project" value="UniProtKB-SubCell"/>
</dbReference>
<dbReference type="NCBIfam" id="TIGR00795">
    <property type="entry name" value="lctP"/>
    <property type="match status" value="1"/>
</dbReference>
<keyword evidence="10" id="KW-1185">Reference proteome</keyword>
<dbReference type="PANTHER" id="PTHR30003:SF0">
    <property type="entry name" value="GLYCOLATE PERMEASE GLCA-RELATED"/>
    <property type="match status" value="1"/>
</dbReference>
<evidence type="ECO:0000256" key="2">
    <source>
        <dbReference type="ARBA" id="ARBA00010100"/>
    </source>
</evidence>
<sequence>MNMFVLFALALLPIIWLIIAMSVLKMPGYRACLIALVVTIALAMGVWHMSAINAATAALEGICNALWPIIIVILAALFTYNLTLETKAMDSIKAMLASVSTDKRILMLLIAFGFGNFMEGMAGFGTAVAIPAGILVGLGFDPLLSVVTCLIINSTPTAFGSVGVPTNTMANITGLHVVGISAKVALIQAVVQFIIPFIAVIVIGKGTKALKGLIPCILVADLSYIIPQYAVAQFIGPDLANIIGAIVSMVAIIVFAMKVKTPAIEEFQVETSGDGLKGLTLGSAFKAWSPFIFIFLFLLFTSTLVPAIHDPLASINSPIQFYTGKNPATLTFYWINTPGVLILLAGFIGGAIQGASFATMLNVLGRTVKSNIKTILTICSVLAVAKIMGYSGMTSSISAALVAMTGSMFPIISPLIGTIGGFVTGSGTSTTALFGAVQVETAKHIGANQYWLAAGNLMGAGLGKMICPQSIAIGTAAVGLSGAESKIMSKVVIWTVAFAVIGGIICIVFPMIGLV</sequence>
<name>A0A0R2HET6_9FIRM</name>
<proteinExistence type="inferred from homology"/>
<evidence type="ECO:0000256" key="4">
    <source>
        <dbReference type="ARBA" id="ARBA00022475"/>
    </source>
</evidence>